<feature type="region of interest" description="Disordered" evidence="2">
    <location>
        <begin position="1406"/>
        <end position="1505"/>
    </location>
</feature>
<feature type="compositionally biased region" description="Polar residues" evidence="2">
    <location>
        <begin position="1363"/>
        <end position="1373"/>
    </location>
</feature>
<dbReference type="Proteomes" id="UP000593567">
    <property type="component" value="Unassembled WGS sequence"/>
</dbReference>
<feature type="compositionally biased region" description="Basic and acidic residues" evidence="2">
    <location>
        <begin position="1425"/>
        <end position="1471"/>
    </location>
</feature>
<feature type="compositionally biased region" description="Low complexity" evidence="2">
    <location>
        <begin position="907"/>
        <end position="921"/>
    </location>
</feature>
<feature type="compositionally biased region" description="Low complexity" evidence="2">
    <location>
        <begin position="1294"/>
        <end position="1306"/>
    </location>
</feature>
<feature type="compositionally biased region" description="Polar residues" evidence="2">
    <location>
        <begin position="1476"/>
        <end position="1489"/>
    </location>
</feature>
<comment type="caution">
    <text evidence="3">The sequence shown here is derived from an EMBL/GenBank/DDBJ whole genome shotgun (WGS) entry which is preliminary data.</text>
</comment>
<feature type="compositionally biased region" description="Basic and acidic residues" evidence="2">
    <location>
        <begin position="426"/>
        <end position="437"/>
    </location>
</feature>
<keyword evidence="4" id="KW-1185">Reference proteome</keyword>
<feature type="compositionally biased region" description="Polar residues" evidence="2">
    <location>
        <begin position="1257"/>
        <end position="1275"/>
    </location>
</feature>
<feature type="region of interest" description="Disordered" evidence="2">
    <location>
        <begin position="412"/>
        <end position="477"/>
    </location>
</feature>
<feature type="compositionally biased region" description="Polar residues" evidence="2">
    <location>
        <begin position="336"/>
        <end position="352"/>
    </location>
</feature>
<feature type="region of interest" description="Disordered" evidence="2">
    <location>
        <begin position="1282"/>
        <end position="1308"/>
    </location>
</feature>
<feature type="compositionally biased region" description="Polar residues" evidence="2">
    <location>
        <begin position="1702"/>
        <end position="1711"/>
    </location>
</feature>
<feature type="region of interest" description="Disordered" evidence="2">
    <location>
        <begin position="960"/>
        <end position="983"/>
    </location>
</feature>
<feature type="region of interest" description="Disordered" evidence="2">
    <location>
        <begin position="497"/>
        <end position="519"/>
    </location>
</feature>
<feature type="region of interest" description="Disordered" evidence="2">
    <location>
        <begin position="1256"/>
        <end position="1275"/>
    </location>
</feature>
<dbReference type="OrthoDB" id="6359887at2759"/>
<feature type="coiled-coil region" evidence="1">
    <location>
        <begin position="110"/>
        <end position="157"/>
    </location>
</feature>
<feature type="region of interest" description="Disordered" evidence="2">
    <location>
        <begin position="1346"/>
        <end position="1390"/>
    </location>
</feature>
<organism evidence="3 4">
    <name type="scientific">Bugula neritina</name>
    <name type="common">Brown bryozoan</name>
    <name type="synonym">Sertularia neritina</name>
    <dbReference type="NCBI Taxonomy" id="10212"/>
    <lineage>
        <taxon>Eukaryota</taxon>
        <taxon>Metazoa</taxon>
        <taxon>Spiralia</taxon>
        <taxon>Lophotrochozoa</taxon>
        <taxon>Bryozoa</taxon>
        <taxon>Gymnolaemata</taxon>
        <taxon>Cheilostomatida</taxon>
        <taxon>Flustrina</taxon>
        <taxon>Buguloidea</taxon>
        <taxon>Bugulidae</taxon>
        <taxon>Bugula</taxon>
    </lineage>
</organism>
<feature type="coiled-coil region" evidence="1">
    <location>
        <begin position="992"/>
        <end position="1022"/>
    </location>
</feature>
<keyword evidence="1" id="KW-0175">Coiled coil</keyword>
<feature type="region of interest" description="Disordered" evidence="2">
    <location>
        <begin position="529"/>
        <end position="548"/>
    </location>
</feature>
<feature type="compositionally biased region" description="Basic and acidic residues" evidence="2">
    <location>
        <begin position="361"/>
        <end position="373"/>
    </location>
</feature>
<gene>
    <name evidence="3" type="ORF">EB796_023711</name>
</gene>
<evidence type="ECO:0000313" key="4">
    <source>
        <dbReference type="Proteomes" id="UP000593567"/>
    </source>
</evidence>
<sequence length="1711" mass="190237">MPQLTGVARLRLSPGEVERLLRDERERRRKLRITQVREKAKTFAKSKLEAVKKEKVRQLEILAEQIEEEWEVERQNRIEQLEQEYADSLKCIGEAHTQADEVDLGLERKAMAMQENQRRAEERYASAIAKLKEDRLLQTAEDAKVTQARELAVAKEKIRAREIASLPPPIKPDLNKLLHKAKAAYAQMTDADTYTYPYQIPSYECLVERNDESVNDGIVGAEQERAKEKKYQLQTQSSASERLEKARVRGAHALKRERMRQSYDHMMTELDLLEKADRKHRQQNLEHIPQSLFLPAHVVMERETDRQTQMERRVEDVFADEYDQFDLRDCAPALNSDLTPSVTETTGLSSSEIEPKPPITRVRDGDLNRERTPLKNVTNTALTSDNTDTDGDSEKKRKKVLKKILRKIDHQKEQWENEGKEDDLDTSTHRVPEDTHHTLPPASPKPRELSTPPAPTAPPVPSTPPVPTASQLPTTPLVHHSPMRHQLQNAHLMGRQEPHTVSTPSTPQEMEQFPDDDTSNAADIDESPHFAGGTEVRPHSDVTHLDTTNRLPGESTWEWYLRQKAKLGESIRRKISQMTSTAPSNISSTQTRSNRGFSLDSPHLLLDQTESNTDISGGAPKTGFTLHKDTLESSLGTSPESLQLQLDRFRNNERFASEDVVRVPHPPGYMSVTERGVLARGGIPERTYNLATHNNIIPEAHSNTVADVPALTTQVSDASELVHQISRVSDISTHKDARPVVGSPTSGLPHNFQGTSRGRLDNSVSPKRQARQDSNVPGFVSVSERERLMRAPLVDSVSSEIPELRNAEKLRDDLAEHSRTLQRLQEMIFISTQPFDQSQSKISVHPQPSYMPVVERESLLMDLPQSSTQSSRLGSQKPTWGDVLSSQRISTERHNDSVPYTSEGGVSSSLSSNLSSTYSLLPTGPRTQPPSSTLTSQYIPSAATSVVNTLARPSVSPLVELSGRSSAPSQVEPSGRSALNSQPDPIGWSVVHQQMLARQQEFNRRQEELRKQLAEIQEQKRKLLAPSRLENLDAAQDGLGRILGDAVGELDGDYFTPNRSTRPPVTFQPGLIDLDLHELSIIQEVDTPTHLNTHEESSLMQSLANLSNPRGSVSRSIAELDSVTPSMITSERSGVKEKTTTEPTNTNQNAQVDVEEDILSTQMPQVRGVEAGTPTHDLLSTQTTAPPPDQERLKVLNQLLAQLEERRVQRQSFLDKERLTTLLDENEDRAARNADRSIPVLDLYSSDSAGDILISAPLSSNESRESTPSGDTLTKNIHQSNQEWIQRPKPVPLSQQFSSSDSTSAHSSDKLRQLYADIANAGTESNSIVGSSPRLYNLEELLQGVSSVSDTSSEGRDVERVSKTPTSRTSSDGASEDVPHDVKDDKVSGIQAGDSIKSCITEGAGRIDSGNGGGDGAVGTNFSSGDREHSRATEELNVDSREHSRGDREVSVGSREHRTAAMSREADKVNKEVSGSDGSLSQESDTSSVSKERSELTQTADNNTAISIIQSEESLVTMKTLQHSTNSSIASLDSPMKSLHLNLQQTIDEGSVNYNSTPVKRNPDSQLPSKQEELGVLDEPEITFASTVGDRSIALDSEMTVGDVAGGLPEQSEFSARPSQLPEPSRLSSQVEWVSEDSARELPAVRQKTVDVDIVARRRQQRESAERTQRLYNQLAEVKQKKLFKEREQRRADVQVRRKEYSSQLQNRTKK</sequence>
<feature type="compositionally biased region" description="Polar residues" evidence="2">
    <location>
        <begin position="1496"/>
        <end position="1505"/>
    </location>
</feature>
<feature type="compositionally biased region" description="Basic and acidic residues" evidence="2">
    <location>
        <begin position="1377"/>
        <end position="1387"/>
    </location>
</feature>
<feature type="compositionally biased region" description="Polar residues" evidence="2">
    <location>
        <begin position="743"/>
        <end position="766"/>
    </location>
</feature>
<evidence type="ECO:0000256" key="2">
    <source>
        <dbReference type="SAM" id="MobiDB-lite"/>
    </source>
</evidence>
<protein>
    <submittedName>
        <fullName evidence="3">KIAA1731</fullName>
    </submittedName>
</protein>
<feature type="region of interest" description="Disordered" evidence="2">
    <location>
        <begin position="736"/>
        <end position="776"/>
    </location>
</feature>
<feature type="compositionally biased region" description="Polar residues" evidence="2">
    <location>
        <begin position="963"/>
        <end position="983"/>
    </location>
</feature>
<dbReference type="EMBL" id="VXIV02003349">
    <property type="protein sequence ID" value="KAF6017951.1"/>
    <property type="molecule type" value="Genomic_DNA"/>
</dbReference>
<evidence type="ECO:0000256" key="1">
    <source>
        <dbReference type="SAM" id="Coils"/>
    </source>
</evidence>
<feature type="region of interest" description="Disordered" evidence="2">
    <location>
        <begin position="1686"/>
        <end position="1711"/>
    </location>
</feature>
<reference evidence="3" key="1">
    <citation type="submission" date="2020-06" db="EMBL/GenBank/DDBJ databases">
        <title>Draft genome of Bugula neritina, a colonial animal packing powerful symbionts and potential medicines.</title>
        <authorList>
            <person name="Rayko M."/>
        </authorList>
    </citation>
    <scope>NUCLEOTIDE SEQUENCE [LARGE SCALE GENOMIC DNA]</scope>
    <source>
        <strain evidence="3">Kwan_BN1</strain>
    </source>
</reference>
<feature type="compositionally biased region" description="Polar residues" evidence="2">
    <location>
        <begin position="375"/>
        <end position="386"/>
    </location>
</feature>
<feature type="compositionally biased region" description="Basic and acidic residues" evidence="2">
    <location>
        <begin position="1353"/>
        <end position="1362"/>
    </location>
</feature>
<feature type="coiled-coil region" evidence="1">
    <location>
        <begin position="45"/>
        <end position="76"/>
    </location>
</feature>
<feature type="compositionally biased region" description="Pro residues" evidence="2">
    <location>
        <begin position="452"/>
        <end position="467"/>
    </location>
</feature>
<evidence type="ECO:0000313" key="3">
    <source>
        <dbReference type="EMBL" id="KAF6017951.1"/>
    </source>
</evidence>
<proteinExistence type="predicted"/>
<name>A0A7J7IWZ8_BUGNE</name>
<feature type="compositionally biased region" description="Polar residues" evidence="2">
    <location>
        <begin position="925"/>
        <end position="934"/>
    </location>
</feature>
<accession>A0A7J7IWZ8</accession>
<feature type="region of interest" description="Disordered" evidence="2">
    <location>
        <begin position="1604"/>
        <end position="1632"/>
    </location>
</feature>
<feature type="compositionally biased region" description="Basic and acidic residues" evidence="2">
    <location>
        <begin position="1686"/>
        <end position="1701"/>
    </location>
</feature>
<feature type="compositionally biased region" description="Polar residues" evidence="2">
    <location>
        <begin position="499"/>
        <end position="509"/>
    </location>
</feature>
<feature type="region of interest" description="Disordered" evidence="2">
    <location>
        <begin position="335"/>
        <end position="397"/>
    </location>
</feature>
<feature type="region of interest" description="Disordered" evidence="2">
    <location>
        <begin position="864"/>
        <end position="934"/>
    </location>
</feature>
<feature type="compositionally biased region" description="Polar residues" evidence="2">
    <location>
        <begin position="864"/>
        <end position="889"/>
    </location>
</feature>